<gene>
    <name evidence="2" type="ORF">Ate02nite_52440</name>
</gene>
<feature type="chain" id="PRO_5037411253" description="DUF732 domain-containing protein" evidence="1">
    <location>
        <begin position="23"/>
        <end position="89"/>
    </location>
</feature>
<keyword evidence="1" id="KW-0732">Signal</keyword>
<name>A0A919NR64_9ACTN</name>
<evidence type="ECO:0000313" key="2">
    <source>
        <dbReference type="EMBL" id="GIF22514.1"/>
    </source>
</evidence>
<comment type="caution">
    <text evidence="2">The sequence shown here is derived from an EMBL/GenBank/DDBJ whole genome shotgun (WGS) entry which is preliminary data.</text>
</comment>
<evidence type="ECO:0008006" key="4">
    <source>
        <dbReference type="Google" id="ProtNLM"/>
    </source>
</evidence>
<proteinExistence type="predicted"/>
<protein>
    <recommendedName>
        <fullName evidence="4">DUF732 domain-containing protein</fullName>
    </recommendedName>
</protein>
<evidence type="ECO:0000313" key="3">
    <source>
        <dbReference type="Proteomes" id="UP000623608"/>
    </source>
</evidence>
<keyword evidence="3" id="KW-1185">Reference proteome</keyword>
<sequence>MHLTHVAMAAAVTVSVAGVSYAALDPAELEAKAQVVADQASCRTVDTAIVAYLALNDTQPESITDLAGYVKGDITAYSIVDGLASGPGC</sequence>
<evidence type="ECO:0000256" key="1">
    <source>
        <dbReference type="SAM" id="SignalP"/>
    </source>
</evidence>
<feature type="signal peptide" evidence="1">
    <location>
        <begin position="1"/>
        <end position="22"/>
    </location>
</feature>
<dbReference type="Proteomes" id="UP000623608">
    <property type="component" value="Unassembled WGS sequence"/>
</dbReference>
<dbReference type="EMBL" id="BOMY01000034">
    <property type="protein sequence ID" value="GIF22514.1"/>
    <property type="molecule type" value="Genomic_DNA"/>
</dbReference>
<organism evidence="2 3">
    <name type="scientific">Paractinoplanes tereljensis</name>
    <dbReference type="NCBI Taxonomy" id="571912"/>
    <lineage>
        <taxon>Bacteria</taxon>
        <taxon>Bacillati</taxon>
        <taxon>Actinomycetota</taxon>
        <taxon>Actinomycetes</taxon>
        <taxon>Micromonosporales</taxon>
        <taxon>Micromonosporaceae</taxon>
        <taxon>Paractinoplanes</taxon>
    </lineage>
</organism>
<dbReference type="RefSeq" id="WP_239147699.1">
    <property type="nucleotide sequence ID" value="NZ_BOMY01000034.1"/>
</dbReference>
<reference evidence="2" key="1">
    <citation type="submission" date="2021-01" db="EMBL/GenBank/DDBJ databases">
        <title>Whole genome shotgun sequence of Actinoplanes tereljensis NBRC 105297.</title>
        <authorList>
            <person name="Komaki H."/>
            <person name="Tamura T."/>
        </authorList>
    </citation>
    <scope>NUCLEOTIDE SEQUENCE</scope>
    <source>
        <strain evidence="2">NBRC 105297</strain>
    </source>
</reference>
<dbReference type="AlphaFoldDB" id="A0A919NR64"/>
<accession>A0A919NR64</accession>